<dbReference type="InterPro" id="IPR036291">
    <property type="entry name" value="NAD(P)-bd_dom_sf"/>
</dbReference>
<reference evidence="12 13" key="1">
    <citation type="journal article" date="2020" name="bioRxiv">
        <title>Metabolic contributions of an alphaproteobacterial endosymbiont in the apicomplexan Cardiosporidium cionae.</title>
        <authorList>
            <person name="Hunter E.S."/>
            <person name="Paight C.J."/>
            <person name="Lane C.E."/>
        </authorList>
    </citation>
    <scope>NUCLEOTIDE SEQUENCE [LARGE SCALE GENOMIC DNA]</scope>
    <source>
        <strain evidence="12">ESH_2018</strain>
    </source>
</reference>
<keyword evidence="6" id="KW-0521">NADP</keyword>
<feature type="domain" description="Semialdehyde dehydrogenase NAD-binding" evidence="11">
    <location>
        <begin position="10"/>
        <end position="136"/>
    </location>
</feature>
<evidence type="ECO:0000256" key="6">
    <source>
        <dbReference type="ARBA" id="ARBA00022857"/>
    </source>
</evidence>
<dbReference type="InterPro" id="IPR000534">
    <property type="entry name" value="Semialdehyde_DH_NAD-bd"/>
</dbReference>
<dbReference type="Gene3D" id="3.30.360.10">
    <property type="entry name" value="Dihydrodipicolinate Reductase, domain 2"/>
    <property type="match status" value="1"/>
</dbReference>
<dbReference type="Gene3D" id="3.40.50.720">
    <property type="entry name" value="NAD(P)-binding Rossmann-like Domain"/>
    <property type="match status" value="1"/>
</dbReference>
<dbReference type="Pfam" id="PF02774">
    <property type="entry name" value="Semialdhyde_dhC"/>
    <property type="match status" value="1"/>
</dbReference>
<dbReference type="Pfam" id="PF01118">
    <property type="entry name" value="Semialdhyde_dh"/>
    <property type="match status" value="1"/>
</dbReference>
<evidence type="ECO:0000313" key="13">
    <source>
        <dbReference type="Proteomes" id="UP000823046"/>
    </source>
</evidence>
<comment type="pathway">
    <text evidence="2">Amino-acid biosynthesis; L-threonine biosynthesis; L-threonine from L-aspartate: step 2/5.</text>
</comment>
<dbReference type="InterPro" id="IPR012280">
    <property type="entry name" value="Semialdhyde_DH_dimer_dom"/>
</dbReference>
<evidence type="ECO:0000256" key="1">
    <source>
        <dbReference type="ARBA" id="ARBA00005021"/>
    </source>
</evidence>
<accession>A0ABQ7JBD5</accession>
<dbReference type="PANTHER" id="PTHR46718:SF1">
    <property type="entry name" value="ASPARTATE-SEMIALDEHYDE DEHYDROGENASE"/>
    <property type="match status" value="1"/>
</dbReference>
<gene>
    <name evidence="12" type="ORF">IE077_002303</name>
</gene>
<evidence type="ECO:0000256" key="2">
    <source>
        <dbReference type="ARBA" id="ARBA00005097"/>
    </source>
</evidence>
<dbReference type="PIRSF" id="PIRSF000148">
    <property type="entry name" value="ASA_dh"/>
    <property type="match status" value="1"/>
</dbReference>
<evidence type="ECO:0000256" key="9">
    <source>
        <dbReference type="ARBA" id="ARBA00049950"/>
    </source>
</evidence>
<evidence type="ECO:0000256" key="7">
    <source>
        <dbReference type="ARBA" id="ARBA00023002"/>
    </source>
</evidence>
<dbReference type="NCBIfam" id="TIGR00978">
    <property type="entry name" value="asd_EA"/>
    <property type="match status" value="1"/>
</dbReference>
<dbReference type="SUPFAM" id="SSF51735">
    <property type="entry name" value="NAD(P)-binding Rossmann-fold domains"/>
    <property type="match status" value="1"/>
</dbReference>
<proteinExistence type="inferred from homology"/>
<dbReference type="SMART" id="SM00859">
    <property type="entry name" value="Semialdhyde_dh"/>
    <property type="match status" value="1"/>
</dbReference>
<dbReference type="EC" id="1.2.1.11" evidence="4"/>
<evidence type="ECO:0000256" key="8">
    <source>
        <dbReference type="ARBA" id="ARBA00049864"/>
    </source>
</evidence>
<name>A0ABQ7JBD5_9APIC</name>
<dbReference type="SUPFAM" id="SSF55347">
    <property type="entry name" value="Glyceraldehyde-3-phosphate dehydrogenase-like, C-terminal domain"/>
    <property type="match status" value="1"/>
</dbReference>
<keyword evidence="5" id="KW-0791">Threonine biosynthesis</keyword>
<comment type="similarity">
    <text evidence="3">Belongs to the aspartate-semialdehyde dehydrogenase family.</text>
</comment>
<dbReference type="InterPro" id="IPR051823">
    <property type="entry name" value="ASADH-related"/>
</dbReference>
<keyword evidence="7" id="KW-0560">Oxidoreductase</keyword>
<comment type="catalytic activity">
    <reaction evidence="8">
        <text>L-aspartate 4-semialdehyde + phosphate + NADP(+) = 4-phospho-L-aspartate + NADPH + H(+)</text>
        <dbReference type="Rhea" id="RHEA:24284"/>
        <dbReference type="ChEBI" id="CHEBI:15378"/>
        <dbReference type="ChEBI" id="CHEBI:43474"/>
        <dbReference type="ChEBI" id="CHEBI:57535"/>
        <dbReference type="ChEBI" id="CHEBI:57783"/>
        <dbReference type="ChEBI" id="CHEBI:58349"/>
        <dbReference type="ChEBI" id="CHEBI:537519"/>
        <dbReference type="EC" id="1.2.1.11"/>
    </reaction>
    <physiologicalReaction direction="right-to-left" evidence="8">
        <dbReference type="Rhea" id="RHEA:24286"/>
    </physiologicalReaction>
</comment>
<organism evidence="12 13">
    <name type="scientific">Cardiosporidium cionae</name>
    <dbReference type="NCBI Taxonomy" id="476202"/>
    <lineage>
        <taxon>Eukaryota</taxon>
        <taxon>Sar</taxon>
        <taxon>Alveolata</taxon>
        <taxon>Apicomplexa</taxon>
        <taxon>Aconoidasida</taxon>
        <taxon>Nephromycida</taxon>
        <taxon>Cardiosporidium</taxon>
    </lineage>
</organism>
<evidence type="ECO:0000256" key="3">
    <source>
        <dbReference type="ARBA" id="ARBA00010584"/>
    </source>
</evidence>
<protein>
    <recommendedName>
        <fullName evidence="10">Aspartate-semialdehyde dehydrogenase</fullName>
        <ecNumber evidence="4">1.2.1.11</ecNumber>
    </recommendedName>
</protein>
<evidence type="ECO:0000313" key="12">
    <source>
        <dbReference type="EMBL" id="KAF8821219.1"/>
    </source>
</evidence>
<dbReference type="PANTHER" id="PTHR46718">
    <property type="entry name" value="ASPARTATE-SEMIALDEHYDE DEHYDROGENASE"/>
    <property type="match status" value="1"/>
</dbReference>
<dbReference type="NCBIfam" id="NF006416">
    <property type="entry name" value="PRK08664.1"/>
    <property type="match status" value="1"/>
</dbReference>
<comment type="caution">
    <text evidence="12">The sequence shown here is derived from an EMBL/GenBank/DDBJ whole genome shotgun (WGS) entry which is preliminary data.</text>
</comment>
<comment type="pathway">
    <text evidence="1">Amino-acid biosynthesis; L-methionine biosynthesis via de novo pathway; L-homoserine from L-aspartate: step 2/3.</text>
</comment>
<dbReference type="InterPro" id="IPR005676">
    <property type="entry name" value="Asp_semi-ald_DH_pep-lack"/>
</dbReference>
<comment type="function">
    <text evidence="9">Catalyzes the NADPH-dependent formation of L-aspartate 4-semialdehyde (L-ASA) by the reductive dephosphorylation of 4-phospho-L-aspartate. Mediates the second step in the biosynthesis of amino acids that derive from aspartate (the aspartate family of amino acids), including methioinine and threonine, the latter of which is a precursor to isoleucine.</text>
</comment>
<dbReference type="CDD" id="cd18130">
    <property type="entry name" value="ASADH_C_arch_fung_like"/>
    <property type="match status" value="1"/>
</dbReference>
<dbReference type="Proteomes" id="UP000823046">
    <property type="component" value="Unassembled WGS sequence"/>
</dbReference>
<dbReference type="EMBL" id="JADAQX010000212">
    <property type="protein sequence ID" value="KAF8821219.1"/>
    <property type="molecule type" value="Genomic_DNA"/>
</dbReference>
<keyword evidence="13" id="KW-1185">Reference proteome</keyword>
<evidence type="ECO:0000256" key="4">
    <source>
        <dbReference type="ARBA" id="ARBA00013120"/>
    </source>
</evidence>
<sequence length="369" mass="39879">MMKFEEEPYRVGILGATGAVGQQFVELLMKHPWLTVETLGGSERTVGKTYKAATGARMPSCSLSPLSDETIMSCTCDEFEDCDLVFSALDSSVAGEIERNFADHGFPVFSNAKNHRNDTDVPILLPLVNPSHLDIVTSQATFVQNNGFIVTNANCSSTGLTIAVAPIHRTFGISKMAISTLQAVSGAGYPGLSALDIIDNVIPFIKDEEEKLETEPNKILGTYNGDTIQHESIIASAACHRVGVSDGHIVSVSLKLQNLSISPALKPVELLSLVRQSIISFPIPSEVQQLPSCPEYAIKLFNEIDRPQPKKDRMIGDGMTVCIGRLRNCPLFDVKMTILSNNMIVGAAGGSILNAELAISRGYIPRRVC</sequence>
<keyword evidence="5" id="KW-0028">Amino-acid biosynthesis</keyword>
<evidence type="ECO:0000256" key="5">
    <source>
        <dbReference type="ARBA" id="ARBA00022697"/>
    </source>
</evidence>
<dbReference type="CDD" id="cd02315">
    <property type="entry name" value="ScASADH_like_N"/>
    <property type="match status" value="1"/>
</dbReference>
<evidence type="ECO:0000256" key="10">
    <source>
        <dbReference type="ARBA" id="ARBA00050041"/>
    </source>
</evidence>
<evidence type="ECO:0000259" key="11">
    <source>
        <dbReference type="SMART" id="SM00859"/>
    </source>
</evidence>